<evidence type="ECO:0000256" key="1">
    <source>
        <dbReference type="SAM" id="SignalP"/>
    </source>
</evidence>
<keyword evidence="4" id="KW-1185">Reference proteome</keyword>
<evidence type="ECO:0000313" key="3">
    <source>
        <dbReference type="EMBL" id="MBC5616578.1"/>
    </source>
</evidence>
<dbReference type="SUPFAM" id="SSF56300">
    <property type="entry name" value="Metallo-dependent phosphatases"/>
    <property type="match status" value="1"/>
</dbReference>
<dbReference type="Proteomes" id="UP000636891">
    <property type="component" value="Unassembled WGS sequence"/>
</dbReference>
<feature type="chain" id="PRO_5045400091" evidence="1">
    <location>
        <begin position="20"/>
        <end position="373"/>
    </location>
</feature>
<feature type="signal peptide" evidence="1">
    <location>
        <begin position="1"/>
        <end position="19"/>
    </location>
</feature>
<dbReference type="EMBL" id="JACOOK010000003">
    <property type="protein sequence ID" value="MBC5616578.1"/>
    <property type="molecule type" value="Genomic_DNA"/>
</dbReference>
<evidence type="ECO:0000313" key="4">
    <source>
        <dbReference type="Proteomes" id="UP000636891"/>
    </source>
</evidence>
<evidence type="ECO:0000259" key="2">
    <source>
        <dbReference type="Pfam" id="PF00149"/>
    </source>
</evidence>
<gene>
    <name evidence="3" type="ORF">H8S08_06040</name>
</gene>
<dbReference type="RefSeq" id="WP_118458537.1">
    <property type="nucleotide sequence ID" value="NZ_JACOOK010000003.1"/>
</dbReference>
<sequence>MKRSVYIILALLFAARLSAQGPLGEPQIPVYPTLKDSGSFTMIMVPDPQSYTKFAANQPLFELQTAWIAQNAERLRIAAALFTGDMVEQNNLLTSGGVPNPYNGDQTSRQQWESVSRGLARLDGKIPYIIAQGNHDVGYVAAENRYSSMPEYVYPERNSCFANSLVATGCNYQGINTMENAAFEFHNKTWGDILVIAFEFAPRDEALDWARQLIESEKFRNHKVIVLTHSFLGTSGERIKQESYKLTPRNWAQEVWDKLIYPSKNISLVLCGHTGTPPKIDSSDSIDYRSTAAYRVDKAADGRNIPQMMFNSQNGDGDWNGNGGDCWLRILEFMPDGKTIYVRTFSPLFALSKRTAKYAWRVADYDQFEIKID</sequence>
<organism evidence="3 4">
    <name type="scientific">Alistipes hominis</name>
    <dbReference type="NCBI Taxonomy" id="2763015"/>
    <lineage>
        <taxon>Bacteria</taxon>
        <taxon>Pseudomonadati</taxon>
        <taxon>Bacteroidota</taxon>
        <taxon>Bacteroidia</taxon>
        <taxon>Bacteroidales</taxon>
        <taxon>Rikenellaceae</taxon>
        <taxon>Alistipes</taxon>
    </lineage>
</organism>
<keyword evidence="1" id="KW-0732">Signal</keyword>
<feature type="domain" description="Calcineurin-like phosphoesterase" evidence="2">
    <location>
        <begin position="103"/>
        <end position="274"/>
    </location>
</feature>
<dbReference type="InterPro" id="IPR004843">
    <property type="entry name" value="Calcineurin-like_PHP"/>
</dbReference>
<dbReference type="Pfam" id="PF00149">
    <property type="entry name" value="Metallophos"/>
    <property type="match status" value="1"/>
</dbReference>
<name>A0ABR7CLP5_9BACT</name>
<reference evidence="3 4" key="1">
    <citation type="submission" date="2020-08" db="EMBL/GenBank/DDBJ databases">
        <title>Genome public.</title>
        <authorList>
            <person name="Liu C."/>
            <person name="Sun Q."/>
        </authorList>
    </citation>
    <scope>NUCLEOTIDE SEQUENCE [LARGE SCALE GENOMIC DNA]</scope>
    <source>
        <strain evidence="3 4">New-7</strain>
    </source>
</reference>
<dbReference type="InterPro" id="IPR051918">
    <property type="entry name" value="STPP_CPPED1"/>
</dbReference>
<dbReference type="Gene3D" id="3.60.21.10">
    <property type="match status" value="1"/>
</dbReference>
<proteinExistence type="predicted"/>
<protein>
    <submittedName>
        <fullName evidence="3">Metallophosphoesterase</fullName>
    </submittedName>
</protein>
<dbReference type="InterPro" id="IPR029052">
    <property type="entry name" value="Metallo-depent_PP-like"/>
</dbReference>
<accession>A0ABR7CLP5</accession>
<dbReference type="PANTHER" id="PTHR43143:SF5">
    <property type="entry name" value="SECRETED PROTEIN"/>
    <property type="match status" value="1"/>
</dbReference>
<dbReference type="PANTHER" id="PTHR43143">
    <property type="entry name" value="METALLOPHOSPHOESTERASE, CALCINEURIN SUPERFAMILY"/>
    <property type="match status" value="1"/>
</dbReference>
<comment type="caution">
    <text evidence="3">The sequence shown here is derived from an EMBL/GenBank/DDBJ whole genome shotgun (WGS) entry which is preliminary data.</text>
</comment>